<dbReference type="OrthoDB" id="1896086at2759"/>
<dbReference type="EMBL" id="KQ030538">
    <property type="protein sequence ID" value="KJZ73075.1"/>
    <property type="molecule type" value="Genomic_DNA"/>
</dbReference>
<organism evidence="3 4">
    <name type="scientific">Hirsutella minnesotensis 3608</name>
    <dbReference type="NCBI Taxonomy" id="1043627"/>
    <lineage>
        <taxon>Eukaryota</taxon>
        <taxon>Fungi</taxon>
        <taxon>Dikarya</taxon>
        <taxon>Ascomycota</taxon>
        <taxon>Pezizomycotina</taxon>
        <taxon>Sordariomycetes</taxon>
        <taxon>Hypocreomycetidae</taxon>
        <taxon>Hypocreales</taxon>
        <taxon>Ophiocordycipitaceae</taxon>
        <taxon>Hirsutella</taxon>
    </lineage>
</organism>
<feature type="compositionally biased region" description="Low complexity" evidence="1">
    <location>
        <begin position="176"/>
        <end position="186"/>
    </location>
</feature>
<feature type="signal peptide" evidence="2">
    <location>
        <begin position="1"/>
        <end position="25"/>
    </location>
</feature>
<gene>
    <name evidence="3" type="ORF">HIM_07459</name>
</gene>
<proteinExistence type="predicted"/>
<feature type="region of interest" description="Disordered" evidence="1">
    <location>
        <begin position="153"/>
        <end position="187"/>
    </location>
</feature>
<feature type="chain" id="PRO_5002526403" description="LysM domain-containing protein" evidence="2">
    <location>
        <begin position="26"/>
        <end position="325"/>
    </location>
</feature>
<evidence type="ECO:0008006" key="5">
    <source>
        <dbReference type="Google" id="ProtNLM"/>
    </source>
</evidence>
<dbReference type="AlphaFoldDB" id="A0A0F7ZN38"/>
<feature type="region of interest" description="Disordered" evidence="1">
    <location>
        <begin position="104"/>
        <end position="127"/>
    </location>
</feature>
<evidence type="ECO:0000256" key="2">
    <source>
        <dbReference type="SAM" id="SignalP"/>
    </source>
</evidence>
<keyword evidence="4" id="KW-1185">Reference proteome</keyword>
<feature type="compositionally biased region" description="Polar residues" evidence="1">
    <location>
        <begin position="105"/>
        <end position="117"/>
    </location>
</feature>
<evidence type="ECO:0000313" key="4">
    <source>
        <dbReference type="Proteomes" id="UP000054481"/>
    </source>
</evidence>
<accession>A0A0F7ZN38</accession>
<keyword evidence="2" id="KW-0732">Signal</keyword>
<evidence type="ECO:0000256" key="1">
    <source>
        <dbReference type="SAM" id="MobiDB-lite"/>
    </source>
</evidence>
<dbReference type="Proteomes" id="UP000054481">
    <property type="component" value="Unassembled WGS sequence"/>
</dbReference>
<protein>
    <recommendedName>
        <fullName evidence="5">LysM domain-containing protein</fullName>
    </recommendedName>
</protein>
<sequence>MRRTFLHTFLNFTALIFACTPNSQGYWIVKSNDIAQKAIEHLGASQDAIKSLNGNRDLNHIQPGETLAVPYVSSLRPPADWITSTRTSDSSTFCTAYLQLPPEPTSFSTGIRPQSESSNHDGEGGMRQSALIKTESDTALTVAPERPSLMMESSLTAELGSATEASAATELREHATSSAATQSASSENIEHRLSLAFNQGKRFCDAPKENLGTETHQKEIFDQAVREFCRRQRDPLSSWNIHYRELFSTSTASAESTLMYMLSSTLNMHDFACAFPGEKIDQEACQVAMQEFWTKCDNGGSGGSIEKDCVLYEYQPIRAQKHGVE</sequence>
<evidence type="ECO:0000313" key="3">
    <source>
        <dbReference type="EMBL" id="KJZ73075.1"/>
    </source>
</evidence>
<name>A0A0F7ZN38_9HYPO</name>
<dbReference type="PROSITE" id="PS51257">
    <property type="entry name" value="PROKAR_LIPOPROTEIN"/>
    <property type="match status" value="1"/>
</dbReference>
<reference evidence="3 4" key="1">
    <citation type="journal article" date="2014" name="Genome Biol. Evol.">
        <title>Comparative genomics and transcriptomics analyses reveal divergent lifestyle features of nematode endoparasitic fungus Hirsutella minnesotensis.</title>
        <authorList>
            <person name="Lai Y."/>
            <person name="Liu K."/>
            <person name="Zhang X."/>
            <person name="Zhang X."/>
            <person name="Li K."/>
            <person name="Wang N."/>
            <person name="Shu C."/>
            <person name="Wu Y."/>
            <person name="Wang C."/>
            <person name="Bushley K.E."/>
            <person name="Xiang M."/>
            <person name="Liu X."/>
        </authorList>
    </citation>
    <scope>NUCLEOTIDE SEQUENCE [LARGE SCALE GENOMIC DNA]</scope>
    <source>
        <strain evidence="3 4">3608</strain>
    </source>
</reference>